<protein>
    <submittedName>
        <fullName evidence="6">Unannotated protein</fullName>
    </submittedName>
</protein>
<dbReference type="InterPro" id="IPR004136">
    <property type="entry name" value="NMO"/>
</dbReference>
<evidence type="ECO:0000313" key="5">
    <source>
        <dbReference type="EMBL" id="CAB4971156.1"/>
    </source>
</evidence>
<dbReference type="Pfam" id="PF03060">
    <property type="entry name" value="NMO"/>
    <property type="match status" value="1"/>
</dbReference>
<dbReference type="EMBL" id="CAFBPQ010000009">
    <property type="protein sequence ID" value="CAB5017919.1"/>
    <property type="molecule type" value="Genomic_DNA"/>
</dbReference>
<dbReference type="InterPro" id="IPR013785">
    <property type="entry name" value="Aldolase_TIM"/>
</dbReference>
<dbReference type="PANTHER" id="PTHR32332">
    <property type="entry name" value="2-NITROPROPANE DIOXYGENASE"/>
    <property type="match status" value="1"/>
</dbReference>
<sequence length="351" mass="37137">MHASLNTALCDLCGIDVPIVQTGMGWVATAPLVAATAKAGALGILAAATMDYDEMVGEIRAVKELTDRPFAVNLRSDAPDAPERCDALIREGVKVASFALAPKESLIKKLKDSGLVVIPSIGARRHAEKVAAWGADAVLVQGGEGGGHTGSVPTTLLLPEVVDAVDLPVIAAGGFFDGRGLIAALAYGAVGIAMGTRFLLTADSPVGKDVKQFYLDRSVTETLVTTQVDGVPHRVLRTDFTEKLDRTGPVTSLPRALRNAVRFHRLSKISWPQMISEGRAMRKSQDLSWSQVVMAANTPMLLKMAMVDGRPDLGVMASGQVVGVIDDLPTVSELITRIIAEAELVLKRLGD</sequence>
<keyword evidence="2" id="KW-0288">FMN</keyword>
<evidence type="ECO:0000256" key="2">
    <source>
        <dbReference type="ARBA" id="ARBA00022643"/>
    </source>
</evidence>
<dbReference type="EMBL" id="CAFBMM010000035">
    <property type="protein sequence ID" value="CAB4906907.1"/>
    <property type="molecule type" value="Genomic_DNA"/>
</dbReference>
<evidence type="ECO:0000256" key="1">
    <source>
        <dbReference type="ARBA" id="ARBA00022630"/>
    </source>
</evidence>
<name>A0A6J7QMZ3_9ZZZZ</name>
<dbReference type="PANTHER" id="PTHR32332:SF20">
    <property type="entry name" value="2-NITROPROPANE DIOXYGENASE-LIKE PROTEIN"/>
    <property type="match status" value="1"/>
</dbReference>
<dbReference type="EMBL" id="CAFBOF010000005">
    <property type="protein sequence ID" value="CAB4971156.1"/>
    <property type="molecule type" value="Genomic_DNA"/>
</dbReference>
<organism evidence="6">
    <name type="scientific">freshwater metagenome</name>
    <dbReference type="NCBI Taxonomy" id="449393"/>
    <lineage>
        <taxon>unclassified sequences</taxon>
        <taxon>metagenomes</taxon>
        <taxon>ecological metagenomes</taxon>
    </lineage>
</organism>
<evidence type="ECO:0000256" key="3">
    <source>
        <dbReference type="ARBA" id="ARBA00023002"/>
    </source>
</evidence>
<accession>A0A6J7QMZ3</accession>
<evidence type="ECO:0000313" key="4">
    <source>
        <dbReference type="EMBL" id="CAB4906907.1"/>
    </source>
</evidence>
<proteinExistence type="predicted"/>
<dbReference type="GO" id="GO:0018580">
    <property type="term" value="F:nitronate monooxygenase activity"/>
    <property type="evidence" value="ECO:0007669"/>
    <property type="project" value="InterPro"/>
</dbReference>
<dbReference type="CDD" id="cd04730">
    <property type="entry name" value="NPD_like"/>
    <property type="match status" value="1"/>
</dbReference>
<dbReference type="AlphaFoldDB" id="A0A6J7QMZ3"/>
<reference evidence="6" key="1">
    <citation type="submission" date="2020-05" db="EMBL/GenBank/DDBJ databases">
        <authorList>
            <person name="Chiriac C."/>
            <person name="Salcher M."/>
            <person name="Ghai R."/>
            <person name="Kavagutti S V."/>
        </authorList>
    </citation>
    <scope>NUCLEOTIDE SEQUENCE</scope>
</reference>
<dbReference type="Gene3D" id="3.20.20.70">
    <property type="entry name" value="Aldolase class I"/>
    <property type="match status" value="1"/>
</dbReference>
<gene>
    <name evidence="4" type="ORF">UFOPK3605_00829</name>
    <name evidence="5" type="ORF">UFOPK3897_00438</name>
    <name evidence="6" type="ORF">UFOPK4121_00466</name>
</gene>
<keyword evidence="1" id="KW-0285">Flavoprotein</keyword>
<evidence type="ECO:0000313" key="6">
    <source>
        <dbReference type="EMBL" id="CAB5017919.1"/>
    </source>
</evidence>
<keyword evidence="3" id="KW-0560">Oxidoreductase</keyword>
<dbReference type="SUPFAM" id="SSF51412">
    <property type="entry name" value="Inosine monophosphate dehydrogenase (IMPDH)"/>
    <property type="match status" value="1"/>
</dbReference>